<dbReference type="EMBL" id="CP076134">
    <property type="protein sequence ID" value="QWG11035.1"/>
    <property type="molecule type" value="Genomic_DNA"/>
</dbReference>
<keyword evidence="1" id="KW-0812">Transmembrane</keyword>
<proteinExistence type="predicted"/>
<keyword evidence="1" id="KW-1133">Transmembrane helix</keyword>
<dbReference type="AlphaFoldDB" id="A0A975NA52"/>
<protein>
    <submittedName>
        <fullName evidence="2">Uncharacterized protein</fullName>
    </submittedName>
</protein>
<feature type="transmembrane region" description="Helical" evidence="1">
    <location>
        <begin position="48"/>
        <end position="75"/>
    </location>
</feature>
<sequence>MQYVVFTVRFASLCILVAAAGTVAFLMYNGDIPQPDFRQILTQVAPSIGVGASGLAVLAVGLCFLLTAIAPLIYAARSGDPFTVVVSIVALVVCFTVLVGSRTVIDMVLAAIVYFTSALIAVIMYSTNRIADELRASAKPDRQPR</sequence>
<name>A0A975NA52_9BRAD</name>
<gene>
    <name evidence="2" type="ORF">KMZ29_14735</name>
</gene>
<feature type="transmembrane region" description="Helical" evidence="1">
    <location>
        <begin position="107"/>
        <end position="125"/>
    </location>
</feature>
<organism evidence="2 3">
    <name type="scientific">Bradyrhizobium sediminis</name>
    <dbReference type="NCBI Taxonomy" id="2840469"/>
    <lineage>
        <taxon>Bacteria</taxon>
        <taxon>Pseudomonadati</taxon>
        <taxon>Pseudomonadota</taxon>
        <taxon>Alphaproteobacteria</taxon>
        <taxon>Hyphomicrobiales</taxon>
        <taxon>Nitrobacteraceae</taxon>
        <taxon>Bradyrhizobium</taxon>
    </lineage>
</organism>
<reference evidence="2" key="1">
    <citation type="submission" date="2021-06" db="EMBL/GenBank/DDBJ databases">
        <title>Bradyrhizobium sp. S2-20-1 Genome sequencing.</title>
        <authorList>
            <person name="Jin L."/>
        </authorList>
    </citation>
    <scope>NUCLEOTIDE SEQUENCE</scope>
    <source>
        <strain evidence="2">S2-20-1</strain>
    </source>
</reference>
<accession>A0A975NA52</accession>
<evidence type="ECO:0000313" key="3">
    <source>
        <dbReference type="Proteomes" id="UP000680839"/>
    </source>
</evidence>
<evidence type="ECO:0000256" key="1">
    <source>
        <dbReference type="SAM" id="Phobius"/>
    </source>
</evidence>
<feature type="transmembrane region" description="Helical" evidence="1">
    <location>
        <begin position="82"/>
        <end position="101"/>
    </location>
</feature>
<evidence type="ECO:0000313" key="2">
    <source>
        <dbReference type="EMBL" id="QWG11035.1"/>
    </source>
</evidence>
<keyword evidence="1" id="KW-0472">Membrane</keyword>
<dbReference type="RefSeq" id="WP_215619946.1">
    <property type="nucleotide sequence ID" value="NZ_CP076134.1"/>
</dbReference>
<feature type="transmembrane region" description="Helical" evidence="1">
    <location>
        <begin position="7"/>
        <end position="28"/>
    </location>
</feature>
<dbReference type="Proteomes" id="UP000680839">
    <property type="component" value="Chromosome"/>
</dbReference>